<dbReference type="InParanoid" id="A0A1D8PRA2"/>
<dbReference type="GeneID" id="3641346"/>
<keyword evidence="5" id="KW-1185">Reference proteome</keyword>
<evidence type="ECO:0000313" key="5">
    <source>
        <dbReference type="Proteomes" id="UP000000559"/>
    </source>
</evidence>
<evidence type="ECO:0000313" key="4">
    <source>
        <dbReference type="EMBL" id="AOW30660.1"/>
    </source>
</evidence>
<keyword evidence="2" id="KW-0677">Repeat</keyword>
<dbReference type="SUPFAM" id="SSF52058">
    <property type="entry name" value="L domain-like"/>
    <property type="match status" value="1"/>
</dbReference>
<reference evidence="4 5" key="3">
    <citation type="journal article" date="2013" name="Genome Biol.">
        <title>Assembly of a phased diploid Candida albicans genome facilitates allele-specific measurements and provides a simple model for repeat and indel structure.</title>
        <authorList>
            <person name="Muzzey D."/>
            <person name="Schwartz K."/>
            <person name="Weissman J.S."/>
            <person name="Sherlock G."/>
        </authorList>
    </citation>
    <scope>NUCLEOTIDE SEQUENCE [LARGE SCALE GENOMIC DNA]</scope>
    <source>
        <strain evidence="5">SC5314 / ATCC MYA-2876</strain>
    </source>
</reference>
<dbReference type="Gene3D" id="3.80.10.10">
    <property type="entry name" value="Ribonuclease Inhibitor"/>
    <property type="match status" value="2"/>
</dbReference>
<evidence type="ECO:0000256" key="2">
    <source>
        <dbReference type="ARBA" id="ARBA00022737"/>
    </source>
</evidence>
<dbReference type="PANTHER" id="PTHR48051:SF1">
    <property type="entry name" value="RAS SUPPRESSOR PROTEIN 1"/>
    <property type="match status" value="1"/>
</dbReference>
<reference evidence="4 5" key="1">
    <citation type="journal article" date="2004" name="Proc. Natl. Acad. Sci. U.S.A.">
        <title>The diploid genome sequence of Candida albicans.</title>
        <authorList>
            <person name="Jones T."/>
            <person name="Federspiel N.A."/>
            <person name="Chibana H."/>
            <person name="Dungan J."/>
            <person name="Kalman S."/>
            <person name="Magee B.B."/>
            <person name="Newport G."/>
            <person name="Thorstenson Y.R."/>
            <person name="Agabian N."/>
            <person name="Magee P.T."/>
            <person name="Davis R.W."/>
            <person name="Scherer S."/>
        </authorList>
    </citation>
    <scope>NUCLEOTIDE SEQUENCE [LARGE SCALE GENOMIC DNA]</scope>
    <source>
        <strain evidence="5">SC5314 / ATCC MYA-2876</strain>
    </source>
</reference>
<reference evidence="4 5" key="2">
    <citation type="journal article" date="2007" name="Genome Biol.">
        <title>Assembly of the Candida albicans genome into sixteen supercontigs aligned on the eight chromosomes.</title>
        <authorList>
            <person name="van het Hoog M."/>
            <person name="Rast T.J."/>
            <person name="Martchenko M."/>
            <person name="Grindle S."/>
            <person name="Dignard D."/>
            <person name="Hogues H."/>
            <person name="Cuomo C."/>
            <person name="Berriman M."/>
            <person name="Scherer S."/>
            <person name="Magee B.B."/>
            <person name="Whiteway M."/>
            <person name="Chibana H."/>
            <person name="Nantel A."/>
            <person name="Magee P.T."/>
        </authorList>
    </citation>
    <scope>GENOME REANNOTATION</scope>
    <source>
        <strain evidence="5">SC5314 / ATCC MYA-2876</strain>
    </source>
</reference>
<sequence length="695" mass="79904">MASQTTDTDLFTRLANLPPNVIALIVDNLSKCILPPLLYFPPIQEITTIAILSHVSITDRVWRHEKTNLYSINNDGCNCTLFSIQLSKLEDAVKRWNFYPRSISFVDLGQYRNTLENFPTILEKAQDVNCHFFCSNGKERGYLKQILSTSCRFNRLNLHDLGAIPKISSVVKDLSLRNTWLDNYFIPGLKSLQCDLTHKNQAVDYCFFPTDLDELSVTINDRNIVSLPPNLKRLQVSTTHRTANLTGQKMLNLKNLQLCFPNIRTFGEAKIIAPNLEVLDLECYKLTSFDDLKSLRFLKSLNFVGCVFPVSLFKQVYFPELEFFKYEGTVPLFLTKKPKIDKTVPEEFKNLSLKFSPNMKRLKIINAKFLDINLSDTLFPASLEFLHLSEVTFSDGYLRLGENLKTVYIETPRVAFDKSFRIPKAATEFIIIVDFLSFENSDFMYHLPSCLESLHLNGSKKSSMKPLEQKVKWPLSLKVFVMRCFNIDSKTFEMLNFQESELQEIYMYKGDIKKLDADALPASIETLTLNRMGIQELSESFEKFKKLKHLALEKNPFKKLSPVRLPMPSLKKLKLTKCNIKLVSPFLVSKLDEKYLKSRLEVIAIGNWSLDAFDVKKMLAATEELTIIVSSRRDGWNCVSELSSCPHCKETNSTAYWNEGDFSSPDTVCPCEEICNESEFSSDDDDYSDYMDYDY</sequence>
<dbReference type="PANTHER" id="PTHR48051">
    <property type="match status" value="1"/>
</dbReference>
<dbReference type="RefSeq" id="XP_716963.2">
    <property type="nucleotide sequence ID" value="XM_711870.2"/>
</dbReference>
<gene>
    <name evidence="4" type="ordered locus">CAALFM_C703150WA</name>
    <name evidence="3" type="ordered locus">orf19.12605</name>
</gene>
<dbReference type="CGD" id="CAL0000197262">
    <property type="gene designation" value="orf19.12605"/>
</dbReference>
<proteinExistence type="predicted"/>
<dbReference type="EMBL" id="CP017629">
    <property type="protein sequence ID" value="AOW30660.1"/>
    <property type="molecule type" value="Genomic_DNA"/>
</dbReference>
<dbReference type="SMR" id="A0A1D8PRA2"/>
<dbReference type="STRING" id="237561.A0A1D8PRA2"/>
<evidence type="ECO:0000256" key="1">
    <source>
        <dbReference type="ARBA" id="ARBA00022614"/>
    </source>
</evidence>
<dbReference type="Proteomes" id="UP000000559">
    <property type="component" value="Chromosome 7"/>
</dbReference>
<organism evidence="4 5">
    <name type="scientific">Candida albicans (strain SC5314 / ATCC MYA-2876)</name>
    <name type="common">Yeast</name>
    <dbReference type="NCBI Taxonomy" id="237561"/>
    <lineage>
        <taxon>Eukaryota</taxon>
        <taxon>Fungi</taxon>
        <taxon>Dikarya</taxon>
        <taxon>Ascomycota</taxon>
        <taxon>Saccharomycotina</taxon>
        <taxon>Pichiomycetes</taxon>
        <taxon>Debaryomycetaceae</taxon>
        <taxon>Candida/Lodderomyces clade</taxon>
        <taxon>Candida</taxon>
    </lineage>
</organism>
<dbReference type="KEGG" id="cal:CAALFM_C703150WA"/>
<keyword evidence="1" id="KW-0433">Leucine-rich repeat</keyword>
<dbReference type="InterPro" id="IPR032675">
    <property type="entry name" value="LRR_dom_sf"/>
</dbReference>
<dbReference type="PROSITE" id="PS51450">
    <property type="entry name" value="LRR"/>
    <property type="match status" value="1"/>
</dbReference>
<dbReference type="InterPro" id="IPR050216">
    <property type="entry name" value="LRR_domain-containing"/>
</dbReference>
<dbReference type="InterPro" id="IPR001611">
    <property type="entry name" value="Leu-rich_rpt"/>
</dbReference>
<evidence type="ECO:0000313" key="3">
    <source>
        <dbReference type="CGD" id="CAL0000197262"/>
    </source>
</evidence>
<name>A0A1D8PRA2_CANAL</name>
<dbReference type="VEuPathDB" id="FungiDB:C7_03150W_A"/>
<accession>A0A1D8PRA2</accession>
<dbReference type="OrthoDB" id="10447383at2759"/>
<dbReference type="AlphaFoldDB" id="A0A1D8PRA2"/>
<protein>
    <submittedName>
        <fullName evidence="4">Uncharacterized protein</fullName>
    </submittedName>
</protein>